<proteinExistence type="predicted"/>
<evidence type="ECO:0000313" key="3">
    <source>
        <dbReference type="Proteomes" id="UP001156882"/>
    </source>
</evidence>
<reference evidence="3" key="1">
    <citation type="journal article" date="2019" name="Int. J. Syst. Evol. Microbiol.">
        <title>The Global Catalogue of Microorganisms (GCM) 10K type strain sequencing project: providing services to taxonomists for standard genome sequencing and annotation.</title>
        <authorList>
            <consortium name="The Broad Institute Genomics Platform"/>
            <consortium name="The Broad Institute Genome Sequencing Center for Infectious Disease"/>
            <person name="Wu L."/>
            <person name="Ma J."/>
        </authorList>
    </citation>
    <scope>NUCLEOTIDE SEQUENCE [LARGE SCALE GENOMIC DNA]</scope>
    <source>
        <strain evidence="3">NBRC 101365</strain>
    </source>
</reference>
<accession>A0ABQ6CP73</accession>
<keyword evidence="1" id="KW-0472">Membrane</keyword>
<feature type="transmembrane region" description="Helical" evidence="1">
    <location>
        <begin position="45"/>
        <end position="66"/>
    </location>
</feature>
<organism evidence="2 3">
    <name type="scientific">Labrys miyagiensis</name>
    <dbReference type="NCBI Taxonomy" id="346912"/>
    <lineage>
        <taxon>Bacteria</taxon>
        <taxon>Pseudomonadati</taxon>
        <taxon>Pseudomonadota</taxon>
        <taxon>Alphaproteobacteria</taxon>
        <taxon>Hyphomicrobiales</taxon>
        <taxon>Xanthobacteraceae</taxon>
        <taxon>Labrys</taxon>
    </lineage>
</organism>
<dbReference type="RefSeq" id="WP_284314622.1">
    <property type="nucleotide sequence ID" value="NZ_BSPC01000052.1"/>
</dbReference>
<keyword evidence="3" id="KW-1185">Reference proteome</keyword>
<feature type="transmembrane region" description="Helical" evidence="1">
    <location>
        <begin position="134"/>
        <end position="157"/>
    </location>
</feature>
<evidence type="ECO:0000313" key="2">
    <source>
        <dbReference type="EMBL" id="GLS21615.1"/>
    </source>
</evidence>
<evidence type="ECO:0008006" key="4">
    <source>
        <dbReference type="Google" id="ProtNLM"/>
    </source>
</evidence>
<dbReference type="Proteomes" id="UP001156882">
    <property type="component" value="Unassembled WGS sequence"/>
</dbReference>
<keyword evidence="1" id="KW-0812">Transmembrane</keyword>
<protein>
    <recommendedName>
        <fullName evidence="4">Transmembrane protein</fullName>
    </recommendedName>
</protein>
<name>A0ABQ6CP73_9HYPH</name>
<feature type="transmembrane region" description="Helical" evidence="1">
    <location>
        <begin position="78"/>
        <end position="100"/>
    </location>
</feature>
<evidence type="ECO:0000256" key="1">
    <source>
        <dbReference type="SAM" id="Phobius"/>
    </source>
</evidence>
<gene>
    <name evidence="2" type="ORF">GCM10007874_46320</name>
</gene>
<comment type="caution">
    <text evidence="2">The sequence shown here is derived from an EMBL/GenBank/DDBJ whole genome shotgun (WGS) entry which is preliminary data.</text>
</comment>
<dbReference type="EMBL" id="BSPC01000052">
    <property type="protein sequence ID" value="GLS21615.1"/>
    <property type="molecule type" value="Genomic_DNA"/>
</dbReference>
<sequence length="168" mass="18347">MAQSEDLKAFEIRIRAAERAHETRDKWLAETNDTMIAYGVEALKSAALISGGSAAGLLAFMGALVAHDRSDVAAWFPWPLSRFVVALLCACLGSGSAYFAQLCFTQSLGKHEKTWTPPYIADGTAYRRWRHGGLLFQGLTIALVLASYIALIIGYLATYRAISIVGFR</sequence>
<keyword evidence="1" id="KW-1133">Transmembrane helix</keyword>